<sequence length="114" mass="12166">MNKTRHVASCPILDRDDTAPKRANSRSPGAVSIPAASSQPSPAASRRVGPTLESRSRANDAALSRLDDPRSTRAPQRAECRCNRSPRMSASDRDVHNASAGRDLIPAHASPDKS</sequence>
<organism evidence="2 3">
    <name type="scientific">Ceriporiopsis subvermispora (strain B)</name>
    <name type="common">White-rot fungus</name>
    <name type="synonym">Gelatoporia subvermispora</name>
    <dbReference type="NCBI Taxonomy" id="914234"/>
    <lineage>
        <taxon>Eukaryota</taxon>
        <taxon>Fungi</taxon>
        <taxon>Dikarya</taxon>
        <taxon>Basidiomycota</taxon>
        <taxon>Agaricomycotina</taxon>
        <taxon>Agaricomycetes</taxon>
        <taxon>Polyporales</taxon>
        <taxon>Gelatoporiaceae</taxon>
        <taxon>Gelatoporia</taxon>
    </lineage>
</organism>
<keyword evidence="3" id="KW-1185">Reference proteome</keyword>
<feature type="compositionally biased region" description="Low complexity" evidence="1">
    <location>
        <begin position="30"/>
        <end position="45"/>
    </location>
</feature>
<gene>
    <name evidence="2" type="ORF">CERSUDRAFT_96806</name>
</gene>
<dbReference type="Proteomes" id="UP000016930">
    <property type="component" value="Unassembled WGS sequence"/>
</dbReference>
<dbReference type="HOGENOM" id="CLU_2120802_0_0_1"/>
<accession>M2R8Z3</accession>
<feature type="region of interest" description="Disordered" evidence="1">
    <location>
        <begin position="1"/>
        <end position="114"/>
    </location>
</feature>
<evidence type="ECO:0000313" key="3">
    <source>
        <dbReference type="Proteomes" id="UP000016930"/>
    </source>
</evidence>
<reference evidence="2 3" key="1">
    <citation type="journal article" date="2012" name="Proc. Natl. Acad. Sci. U.S.A.">
        <title>Comparative genomics of Ceriporiopsis subvermispora and Phanerochaete chrysosporium provide insight into selective ligninolysis.</title>
        <authorList>
            <person name="Fernandez-Fueyo E."/>
            <person name="Ruiz-Duenas F.J."/>
            <person name="Ferreira P."/>
            <person name="Floudas D."/>
            <person name="Hibbett D.S."/>
            <person name="Canessa P."/>
            <person name="Larrondo L.F."/>
            <person name="James T.Y."/>
            <person name="Seelenfreund D."/>
            <person name="Lobos S."/>
            <person name="Polanco R."/>
            <person name="Tello M."/>
            <person name="Honda Y."/>
            <person name="Watanabe T."/>
            <person name="Watanabe T."/>
            <person name="Ryu J.S."/>
            <person name="Kubicek C.P."/>
            <person name="Schmoll M."/>
            <person name="Gaskell J."/>
            <person name="Hammel K.E."/>
            <person name="St John F.J."/>
            <person name="Vanden Wymelenberg A."/>
            <person name="Sabat G."/>
            <person name="Splinter BonDurant S."/>
            <person name="Syed K."/>
            <person name="Yadav J.S."/>
            <person name="Doddapaneni H."/>
            <person name="Subramanian V."/>
            <person name="Lavin J.L."/>
            <person name="Oguiza J.A."/>
            <person name="Perez G."/>
            <person name="Pisabarro A.G."/>
            <person name="Ramirez L."/>
            <person name="Santoyo F."/>
            <person name="Master E."/>
            <person name="Coutinho P.M."/>
            <person name="Henrissat B."/>
            <person name="Lombard V."/>
            <person name="Magnuson J.K."/>
            <person name="Kuees U."/>
            <person name="Hori C."/>
            <person name="Igarashi K."/>
            <person name="Samejima M."/>
            <person name="Held B.W."/>
            <person name="Barry K.W."/>
            <person name="LaButti K.M."/>
            <person name="Lapidus A."/>
            <person name="Lindquist E.A."/>
            <person name="Lucas S.M."/>
            <person name="Riley R."/>
            <person name="Salamov A.A."/>
            <person name="Hoffmeister D."/>
            <person name="Schwenk D."/>
            <person name="Hadar Y."/>
            <person name="Yarden O."/>
            <person name="de Vries R.P."/>
            <person name="Wiebenga A."/>
            <person name="Stenlid J."/>
            <person name="Eastwood D."/>
            <person name="Grigoriev I.V."/>
            <person name="Berka R.M."/>
            <person name="Blanchette R.A."/>
            <person name="Kersten P."/>
            <person name="Martinez A.T."/>
            <person name="Vicuna R."/>
            <person name="Cullen D."/>
        </authorList>
    </citation>
    <scope>NUCLEOTIDE SEQUENCE [LARGE SCALE GENOMIC DNA]</scope>
    <source>
        <strain evidence="2 3">B</strain>
    </source>
</reference>
<dbReference type="AlphaFoldDB" id="M2R8Z3"/>
<evidence type="ECO:0000313" key="2">
    <source>
        <dbReference type="EMBL" id="EMD34892.1"/>
    </source>
</evidence>
<name>M2R8Z3_CERS8</name>
<dbReference type="EMBL" id="KB445801">
    <property type="protein sequence ID" value="EMD34892.1"/>
    <property type="molecule type" value="Genomic_DNA"/>
</dbReference>
<proteinExistence type="predicted"/>
<protein>
    <submittedName>
        <fullName evidence="2">Uncharacterized protein</fullName>
    </submittedName>
</protein>
<evidence type="ECO:0000256" key="1">
    <source>
        <dbReference type="SAM" id="MobiDB-lite"/>
    </source>
</evidence>
<feature type="compositionally biased region" description="Basic and acidic residues" evidence="1">
    <location>
        <begin position="65"/>
        <end position="82"/>
    </location>
</feature>